<organism evidence="1 2">
    <name type="scientific">Streptococcus macacae NCTC 11558</name>
    <dbReference type="NCBI Taxonomy" id="764298"/>
    <lineage>
        <taxon>Bacteria</taxon>
        <taxon>Bacillati</taxon>
        <taxon>Bacillota</taxon>
        <taxon>Bacilli</taxon>
        <taxon>Lactobacillales</taxon>
        <taxon>Streptococcaceae</taxon>
        <taxon>Streptococcus</taxon>
    </lineage>
</organism>
<dbReference type="GO" id="GO:0042742">
    <property type="term" value="P:defense response to bacterium"/>
    <property type="evidence" value="ECO:0007669"/>
    <property type="project" value="InterPro"/>
</dbReference>
<protein>
    <submittedName>
        <fullName evidence="1">Bacteriocin class II with double-glycine leader peptide</fullName>
    </submittedName>
</protein>
<name>G5JXF5_9STRE</name>
<dbReference type="Proteomes" id="UP000003573">
    <property type="component" value="Unassembled WGS sequence"/>
</dbReference>
<accession>G5JXF5</accession>
<evidence type="ECO:0000313" key="1">
    <source>
        <dbReference type="EMBL" id="EHJ53016.1"/>
    </source>
</evidence>
<gene>
    <name evidence="1" type="ORF">STRMA_1311</name>
</gene>
<proteinExistence type="predicted"/>
<reference evidence="1 2" key="1">
    <citation type="journal article" date="2014" name="Int. J. Syst. Evol. Microbiol.">
        <title>Phylogenomics and the dynamic genome evolution of the genus Streptococcus.</title>
        <authorList>
            <consortium name="The Broad Institute Genome Sequencing Platform"/>
            <person name="Richards V.P."/>
            <person name="Palmer S.R."/>
            <person name="Pavinski Bitar P.D."/>
            <person name="Qin X."/>
            <person name="Weinstock G.M."/>
            <person name="Highlander S.K."/>
            <person name="Town C.D."/>
            <person name="Burne R.A."/>
            <person name="Stanhope M.J."/>
        </authorList>
    </citation>
    <scope>NUCLEOTIDE SEQUENCE [LARGE SCALE GENOMIC DNA]</scope>
    <source>
        <strain evidence="1 2">NCTC 11558</strain>
    </source>
</reference>
<evidence type="ECO:0000313" key="2">
    <source>
        <dbReference type="Proteomes" id="UP000003573"/>
    </source>
</evidence>
<dbReference type="InterPro" id="IPR019493">
    <property type="entry name" value="Bacteriocin_IIb_lactacin-rel"/>
</dbReference>
<keyword evidence="2" id="KW-1185">Reference proteome</keyword>
<dbReference type="RefSeq" id="WP_003081761.1">
    <property type="nucleotide sequence ID" value="NZ_AEUW02000001.1"/>
</dbReference>
<dbReference type="AlphaFoldDB" id="G5JXF5"/>
<dbReference type="Pfam" id="PF10439">
    <property type="entry name" value="Bacteriocin_IIc"/>
    <property type="match status" value="1"/>
</dbReference>
<comment type="caution">
    <text evidence="1">The sequence shown here is derived from an EMBL/GenBank/DDBJ whole genome shotgun (WGS) entry which is preliminary data.</text>
</comment>
<sequence length="72" mass="7129">MNTPVFEQFDVMNKETLSAIEGGKMGDACLSAGAASLAAGAGALASSAVPVVSMYLGAQALATGATLYSCLR</sequence>
<dbReference type="EMBL" id="AEUW02000001">
    <property type="protein sequence ID" value="EHJ53016.1"/>
    <property type="molecule type" value="Genomic_DNA"/>
</dbReference>